<comment type="caution">
    <text evidence="6">The sequence shown here is derived from an EMBL/GenBank/DDBJ whole genome shotgun (WGS) entry which is preliminary data.</text>
</comment>
<gene>
    <name evidence="6" type="ORF">GCM10011340_23720</name>
</gene>
<feature type="transmembrane region" description="Helical" evidence="2">
    <location>
        <begin position="247"/>
        <end position="265"/>
    </location>
</feature>
<evidence type="ECO:0000313" key="6">
    <source>
        <dbReference type="EMBL" id="GHE67459.1"/>
    </source>
</evidence>
<dbReference type="Pfam" id="PF12760">
    <property type="entry name" value="Zn_ribbon_IS1595"/>
    <property type="match status" value="1"/>
</dbReference>
<dbReference type="Gene3D" id="2.60.40.2380">
    <property type="match status" value="1"/>
</dbReference>
<feature type="domain" description="7TM-DISM receptor extracellular" evidence="4">
    <location>
        <begin position="41"/>
        <end position="170"/>
    </location>
</feature>
<evidence type="ECO:0000256" key="1">
    <source>
        <dbReference type="SAM" id="Coils"/>
    </source>
</evidence>
<protein>
    <recommendedName>
        <fullName evidence="8">Receptor</fullName>
    </recommendedName>
</protein>
<keyword evidence="2" id="KW-1133">Transmembrane helix</keyword>
<keyword evidence="2" id="KW-0472">Membrane</keyword>
<feature type="domain" description="Transposase zinc-ribbon" evidence="5">
    <location>
        <begin position="491"/>
        <end position="535"/>
    </location>
</feature>
<dbReference type="Pfam" id="PF07696">
    <property type="entry name" value="7TMR-DISMED2"/>
    <property type="match status" value="1"/>
</dbReference>
<dbReference type="RefSeq" id="WP_229838655.1">
    <property type="nucleotide sequence ID" value="NZ_BNAG01000003.1"/>
</dbReference>
<feature type="transmembrane region" description="Helical" evidence="2">
    <location>
        <begin position="277"/>
        <end position="298"/>
    </location>
</feature>
<dbReference type="Pfam" id="PF07695">
    <property type="entry name" value="7TMR-DISM_7TM"/>
    <property type="match status" value="1"/>
</dbReference>
<dbReference type="InterPro" id="IPR024442">
    <property type="entry name" value="Transposase_Zn_ribbon"/>
</dbReference>
<name>A0ABQ3I621_9BACT</name>
<feature type="domain" description="7TM-DISM receptor extracellular" evidence="3">
    <location>
        <begin position="183"/>
        <end position="385"/>
    </location>
</feature>
<accession>A0ABQ3I621</accession>
<dbReference type="EMBL" id="BNAG01000003">
    <property type="protein sequence ID" value="GHE67459.1"/>
    <property type="molecule type" value="Genomic_DNA"/>
</dbReference>
<evidence type="ECO:0008006" key="8">
    <source>
        <dbReference type="Google" id="ProtNLM"/>
    </source>
</evidence>
<dbReference type="Proteomes" id="UP000658258">
    <property type="component" value="Unassembled WGS sequence"/>
</dbReference>
<organism evidence="6 7">
    <name type="scientific">Roseivirga thermotolerans</name>
    <dbReference type="NCBI Taxonomy" id="1758176"/>
    <lineage>
        <taxon>Bacteria</taxon>
        <taxon>Pseudomonadati</taxon>
        <taxon>Bacteroidota</taxon>
        <taxon>Cytophagia</taxon>
        <taxon>Cytophagales</taxon>
        <taxon>Roseivirgaceae</taxon>
        <taxon>Roseivirga</taxon>
    </lineage>
</organism>
<feature type="transmembrane region" description="Helical" evidence="2">
    <location>
        <begin position="362"/>
        <end position="383"/>
    </location>
</feature>
<proteinExistence type="predicted"/>
<feature type="transmembrane region" description="Helical" evidence="2">
    <location>
        <begin position="213"/>
        <end position="235"/>
    </location>
</feature>
<sequence length="617" mass="73176">MALIKSGFLGMFVMLLFQGNERERIFIDNSSEQVLLAFNDLPILVDSTGTMTFQEVVNSQKQFIINPGYKPKDYCVDCTYWVKVPLLIANSLDKQWMLEFYDQTIDHIWAYFPTADGSYEQDHVGDAIAFNQKPFEHKNFQWIIDTSIKGQQNLYFKIQSHTYADVRINIRTVNAFVRYSLNEYFLYGIFYGMIFIISIYNMLIYFAIREQKYLFYTFYILSVGVYAMCVDGIAYQFLWPQWPEWNQIAYGTALFSLIFWSLLFSKRFLSTNIKAPIIDRALTWALVLRTALFIYVLLFDHSLFEYRNIEIIPLSLIFYSSIHVWKKGYKPARFFVVAYGVLFLGFLAKALLYLSVIPFTTITYYSLHICFLLEMIFLTFALSDRVRILKSNRDKAFKRIINQQKENAELKDRVNKELEEKIKERTRQLEEKNLLLANTNQKLIEQTKEINAINSKLDLDNWKLKNNIKEILQDRLINKNLNLEQFQKIFPNELTCYRFLEKLKWGNGYHCSKCGNTKYFEGKTKFMRRCSKCGYNESVTSNTIFHRIKFPIEKAFFILYITNNRQKEYTLDQLSEMLELRRNTIWNFKKKIEKVYDGDSKNSSTVLIHNLFSSHLN</sequence>
<dbReference type="InterPro" id="IPR011622">
    <property type="entry name" value="7TMR_DISM_rcpt_extracell_dom2"/>
</dbReference>
<feature type="transmembrane region" description="Helical" evidence="2">
    <location>
        <begin position="184"/>
        <end position="206"/>
    </location>
</feature>
<keyword evidence="1" id="KW-0175">Coiled coil</keyword>
<keyword evidence="7" id="KW-1185">Reference proteome</keyword>
<reference evidence="7" key="1">
    <citation type="journal article" date="2019" name="Int. J. Syst. Evol. Microbiol.">
        <title>The Global Catalogue of Microorganisms (GCM) 10K type strain sequencing project: providing services to taxonomists for standard genome sequencing and annotation.</title>
        <authorList>
            <consortium name="The Broad Institute Genomics Platform"/>
            <consortium name="The Broad Institute Genome Sequencing Center for Infectious Disease"/>
            <person name="Wu L."/>
            <person name="Ma J."/>
        </authorList>
    </citation>
    <scope>NUCLEOTIDE SEQUENCE [LARGE SCALE GENOMIC DNA]</scope>
    <source>
        <strain evidence="7">CGMCC 1.15111</strain>
    </source>
</reference>
<evidence type="ECO:0000259" key="3">
    <source>
        <dbReference type="Pfam" id="PF07695"/>
    </source>
</evidence>
<feature type="transmembrane region" description="Helical" evidence="2">
    <location>
        <begin position="334"/>
        <end position="356"/>
    </location>
</feature>
<feature type="coiled-coil region" evidence="1">
    <location>
        <begin position="393"/>
        <end position="456"/>
    </location>
</feature>
<evidence type="ECO:0000256" key="2">
    <source>
        <dbReference type="SAM" id="Phobius"/>
    </source>
</evidence>
<evidence type="ECO:0000259" key="4">
    <source>
        <dbReference type="Pfam" id="PF07696"/>
    </source>
</evidence>
<evidence type="ECO:0000259" key="5">
    <source>
        <dbReference type="Pfam" id="PF12760"/>
    </source>
</evidence>
<keyword evidence="2" id="KW-0812">Transmembrane</keyword>
<dbReference type="InterPro" id="IPR011623">
    <property type="entry name" value="7TMR_DISM_rcpt_extracell_dom1"/>
</dbReference>
<evidence type="ECO:0000313" key="7">
    <source>
        <dbReference type="Proteomes" id="UP000658258"/>
    </source>
</evidence>